<dbReference type="InterPro" id="IPR036179">
    <property type="entry name" value="Ig-like_dom_sf"/>
</dbReference>
<dbReference type="Pfam" id="PF00047">
    <property type="entry name" value="ig"/>
    <property type="match status" value="1"/>
</dbReference>
<proteinExistence type="inferred from homology"/>
<feature type="transmembrane region" description="Helical" evidence="17">
    <location>
        <begin position="1004"/>
        <end position="1030"/>
    </location>
</feature>
<dbReference type="InterPro" id="IPR013783">
    <property type="entry name" value="Ig-like_fold"/>
</dbReference>
<gene>
    <name evidence="20" type="ORF">C7M84_005668</name>
</gene>
<dbReference type="CDD" id="cd00096">
    <property type="entry name" value="Ig"/>
    <property type="match status" value="1"/>
</dbReference>
<feature type="domain" description="Ig-like" evidence="18">
    <location>
        <begin position="391"/>
        <end position="477"/>
    </location>
</feature>
<feature type="region of interest" description="Disordered" evidence="16">
    <location>
        <begin position="1033"/>
        <end position="1090"/>
    </location>
</feature>
<comment type="subunit">
    <text evidence="14">Homodimer. Heterotetramer; 2 iHog chains bind 2 hh chains when facilitated by heparin, heparin is required to promote high-affinity interactions between hh and iHog.</text>
</comment>
<evidence type="ECO:0000313" key="21">
    <source>
        <dbReference type="Proteomes" id="UP000283509"/>
    </source>
</evidence>
<evidence type="ECO:0000313" key="20">
    <source>
        <dbReference type="EMBL" id="ROT75801.1"/>
    </source>
</evidence>
<dbReference type="Pfam" id="PF13927">
    <property type="entry name" value="Ig_3"/>
    <property type="match status" value="2"/>
</dbReference>
<evidence type="ECO:0000256" key="16">
    <source>
        <dbReference type="SAM" id="MobiDB-lite"/>
    </source>
</evidence>
<comment type="similarity">
    <text evidence="13">Belongs to the immunoglobulin superfamily. IHOG family.</text>
</comment>
<dbReference type="GO" id="GO:0098609">
    <property type="term" value="P:cell-cell adhesion"/>
    <property type="evidence" value="ECO:0007669"/>
    <property type="project" value="TreeGrafter"/>
</dbReference>
<protein>
    <recommendedName>
        <fullName evidence="15">Interference hedgehog</fullName>
    </recommendedName>
</protein>
<evidence type="ECO:0000256" key="3">
    <source>
        <dbReference type="ARBA" id="ARBA00022692"/>
    </source>
</evidence>
<feature type="compositionally biased region" description="Pro residues" evidence="16">
    <location>
        <begin position="200"/>
        <end position="209"/>
    </location>
</feature>
<dbReference type="InterPro" id="IPR003961">
    <property type="entry name" value="FN3_dom"/>
</dbReference>
<evidence type="ECO:0000256" key="5">
    <source>
        <dbReference type="ARBA" id="ARBA00022737"/>
    </source>
</evidence>
<comment type="caution">
    <text evidence="20">The sequence shown here is derived from an EMBL/GenBank/DDBJ whole genome shotgun (WGS) entry which is preliminary data.</text>
</comment>
<evidence type="ECO:0000256" key="6">
    <source>
        <dbReference type="ARBA" id="ARBA00022974"/>
    </source>
</evidence>
<dbReference type="AlphaFoldDB" id="A0A3R7N2X0"/>
<dbReference type="PANTHER" id="PTHR44170:SF33">
    <property type="entry name" value="BROTHER OF IHOG, ISOFORM G-RELATED"/>
    <property type="match status" value="1"/>
</dbReference>
<keyword evidence="2" id="KW-0358">Heparin-binding</keyword>
<reference evidence="20 21" key="1">
    <citation type="submission" date="2018-04" db="EMBL/GenBank/DDBJ databases">
        <authorList>
            <person name="Zhang X."/>
            <person name="Yuan J."/>
            <person name="Li F."/>
            <person name="Xiang J."/>
        </authorList>
    </citation>
    <scope>NUCLEOTIDE SEQUENCE [LARGE SCALE GENOMIC DNA]</scope>
    <source>
        <tissue evidence="20">Muscle</tissue>
    </source>
</reference>
<accession>A0A3R7N2X0</accession>
<dbReference type="SMART" id="SM00408">
    <property type="entry name" value="IGc2"/>
    <property type="match status" value="3"/>
</dbReference>
<feature type="compositionally biased region" description="Polar residues" evidence="16">
    <location>
        <begin position="1137"/>
        <end position="1146"/>
    </location>
</feature>
<dbReference type="InterPro" id="IPR003599">
    <property type="entry name" value="Ig_sub"/>
</dbReference>
<evidence type="ECO:0000256" key="2">
    <source>
        <dbReference type="ARBA" id="ARBA00022674"/>
    </source>
</evidence>
<evidence type="ECO:0000256" key="12">
    <source>
        <dbReference type="ARBA" id="ARBA00037573"/>
    </source>
</evidence>
<feature type="compositionally biased region" description="Polar residues" evidence="16">
    <location>
        <begin position="1056"/>
        <end position="1085"/>
    </location>
</feature>
<evidence type="ECO:0000256" key="9">
    <source>
        <dbReference type="ARBA" id="ARBA00023157"/>
    </source>
</evidence>
<dbReference type="EMBL" id="QCYY01001733">
    <property type="protein sequence ID" value="ROT75801.1"/>
    <property type="molecule type" value="Genomic_DNA"/>
</dbReference>
<sequence length="1159" mass="126999">MIFIFFSLSLLIDHSFFPLILAFFPFYSIFCFILVYHTPSHRISPPHRFLPFLCHRVPSRSPLFLLSLITFPSHIPLSPLNYHAALSSHDFSLSLATFPSLTYHCPSPQHHFPLSHHVPHLLTTFPSHSSHFHLSGFLIHHFLPFSHYFLPSHSPLPPLSASRLPTPHFPSLTHHSLPLPHSSPLPPLPHSHHHSLPLPSLSPLPPSPSPHHSLPSPHSLPHHSPSHSHFPSPSPLSPSHSPLPPSPHSPLPPLSLTTIPLSSLSLSPHSPLSLTSHSPLPPLPHHSLLFPHSHSHSPLSLTTPLPSPSLSLTTPPSPSEFGIGFTEWPARQVIAVPGTQTKGGSQLVITLGREGHFRHQLGLYQCVAWFGAIALTSLPGRLEAALLEDFPVGVSPPRVEVGVREGGAARVECGSPQSVPDAQLTFFRDGREVDTDAAPEAYRVTPHGDLLILNAGAWAEGEYTCSAHNAVLNRTVTAPTVTAVALLPKDGEDAPRAPPEFVSLRTLYTGRTGTSLKMTCLATGIPQPKIRWTKYGGTLPARSTQEEDGSLLIESLEVQDEGTYLCHAGNGVSSEIMLDVPLEVLEPPEIVEAPEPQNVEEGKEVDLRCRATGHPEPKIMWVFNGGLVRNDGNLLITDQGLTIRAVEKKHAGIFQCFAHNPEGTVQAVAMISVVPKTVKAGPHSSISNTDYTPGEPSRDRYNGSRRRVTGNGNSSSGGKGSRGRDRNGKRRGQGRNESDGLVGGNGKNGETTLEPAATSDGMWRKKGKKGLMVPPSKPNMTKVSDESVMVTWDVHNTTGIPILFYKVQYKEVGNRGNRGSRWMTVDEDILPHVNSYEVTGLHTGRVYKFRIAAVYANNDNKLGKNSKKFSLKEDLTMQRPVYPPKIVRLLPLSPTMVRLEWEYEPSPGVPVDGFFINYREATTAGEYTKVTVLNPRRTYEISHLKPNVSYDFKIQCFNIAGTSDFSPIYKKSVAGSKTSTMRPAVTVNDVVPVMKNDDMSLSNIHLYIILGAVLALLLLIVIVSSSIYACRNRNSQDDSRTSKYEDTSLHIHRETTTYSLPQSNRNNGQGPNGYLSHQGSPLRQQNMDEKVPVESSLVENNNHNIQMLRNWQSTPGTQIRSYSTSGEGDASAIEMRNSSLPRNTSEGPVVASGVDTTLR</sequence>
<keyword evidence="11" id="KW-0393">Immunoglobulin domain</keyword>
<keyword evidence="8 17" id="KW-0472">Membrane</keyword>
<feature type="region of interest" description="Disordered" evidence="16">
    <location>
        <begin position="679"/>
        <end position="780"/>
    </location>
</feature>
<dbReference type="GO" id="GO:0016020">
    <property type="term" value="C:membrane"/>
    <property type="evidence" value="ECO:0007669"/>
    <property type="project" value="UniProtKB-ARBA"/>
</dbReference>
<evidence type="ECO:0000256" key="14">
    <source>
        <dbReference type="ARBA" id="ARBA00038530"/>
    </source>
</evidence>
<dbReference type="InterPro" id="IPR013151">
    <property type="entry name" value="Immunoglobulin_dom"/>
</dbReference>
<comment type="subcellular location">
    <subcellularLocation>
        <location evidence="1">Membrane</location>
    </subcellularLocation>
</comment>
<dbReference type="InterPro" id="IPR036116">
    <property type="entry name" value="FN3_sf"/>
</dbReference>
<feature type="region of interest" description="Disordered" evidence="16">
    <location>
        <begin position="297"/>
        <end position="316"/>
    </location>
</feature>
<dbReference type="CDD" id="cd00063">
    <property type="entry name" value="FN3"/>
    <property type="match status" value="2"/>
</dbReference>
<feature type="domain" description="Fibronectin type-III" evidence="19">
    <location>
        <begin position="774"/>
        <end position="874"/>
    </location>
</feature>
<keyword evidence="21" id="KW-1185">Reference proteome</keyword>
<evidence type="ECO:0000256" key="8">
    <source>
        <dbReference type="ARBA" id="ARBA00023136"/>
    </source>
</evidence>
<name>A0A3R7N2X0_PENVA</name>
<keyword evidence="9" id="KW-1015">Disulfide bond</keyword>
<dbReference type="Gene3D" id="2.60.40.10">
    <property type="entry name" value="Immunoglobulins"/>
    <property type="match status" value="5"/>
</dbReference>
<evidence type="ECO:0000256" key="7">
    <source>
        <dbReference type="ARBA" id="ARBA00022989"/>
    </source>
</evidence>
<evidence type="ECO:0000256" key="11">
    <source>
        <dbReference type="ARBA" id="ARBA00023319"/>
    </source>
</evidence>
<keyword evidence="7 17" id="KW-1133">Transmembrane helix</keyword>
<feature type="transmembrane region" description="Helical" evidence="17">
    <location>
        <begin position="16"/>
        <end position="36"/>
    </location>
</feature>
<keyword evidence="4" id="KW-0732">Signal</keyword>
<feature type="region of interest" description="Disordered" evidence="16">
    <location>
        <begin position="180"/>
        <end position="254"/>
    </location>
</feature>
<feature type="region of interest" description="Disordered" evidence="16">
    <location>
        <begin position="1137"/>
        <end position="1159"/>
    </location>
</feature>
<evidence type="ECO:0000256" key="17">
    <source>
        <dbReference type="SAM" id="Phobius"/>
    </source>
</evidence>
<dbReference type="PANTHER" id="PTHR44170">
    <property type="entry name" value="PROTEIN SIDEKICK"/>
    <property type="match status" value="1"/>
</dbReference>
<dbReference type="GO" id="GO:0009653">
    <property type="term" value="P:anatomical structure morphogenesis"/>
    <property type="evidence" value="ECO:0007669"/>
    <property type="project" value="UniProtKB-ARBA"/>
</dbReference>
<reference evidence="20 21" key="2">
    <citation type="submission" date="2019-01" db="EMBL/GenBank/DDBJ databases">
        <title>The decoding of complex shrimp genome reveals the adaptation for benthos swimmer, frequently molting mechanism and breeding impact on genome.</title>
        <authorList>
            <person name="Sun Y."/>
            <person name="Gao Y."/>
            <person name="Yu Y."/>
        </authorList>
    </citation>
    <scope>NUCLEOTIDE SEQUENCE [LARGE SCALE GENOMIC DNA]</scope>
    <source>
        <tissue evidence="20">Muscle</tissue>
    </source>
</reference>
<dbReference type="PROSITE" id="PS50853">
    <property type="entry name" value="FN3"/>
    <property type="match status" value="2"/>
</dbReference>
<dbReference type="GO" id="GO:0030154">
    <property type="term" value="P:cell differentiation"/>
    <property type="evidence" value="ECO:0007669"/>
    <property type="project" value="UniProtKB-ARBA"/>
</dbReference>
<dbReference type="InterPro" id="IPR007110">
    <property type="entry name" value="Ig-like_dom"/>
</dbReference>
<keyword evidence="6" id="KW-0654">Proteoglycan</keyword>
<dbReference type="STRING" id="6689.A0A3R7N2X0"/>
<keyword evidence="5" id="KW-0677">Repeat</keyword>
<dbReference type="InterPro" id="IPR003598">
    <property type="entry name" value="Ig_sub2"/>
</dbReference>
<dbReference type="PROSITE" id="PS50835">
    <property type="entry name" value="IG_LIKE"/>
    <property type="match status" value="3"/>
</dbReference>
<organism evidence="20 21">
    <name type="scientific">Penaeus vannamei</name>
    <name type="common">Whiteleg shrimp</name>
    <name type="synonym">Litopenaeus vannamei</name>
    <dbReference type="NCBI Taxonomy" id="6689"/>
    <lineage>
        <taxon>Eukaryota</taxon>
        <taxon>Metazoa</taxon>
        <taxon>Ecdysozoa</taxon>
        <taxon>Arthropoda</taxon>
        <taxon>Crustacea</taxon>
        <taxon>Multicrustacea</taxon>
        <taxon>Malacostraca</taxon>
        <taxon>Eumalacostraca</taxon>
        <taxon>Eucarida</taxon>
        <taxon>Decapoda</taxon>
        <taxon>Dendrobranchiata</taxon>
        <taxon>Penaeoidea</taxon>
        <taxon>Penaeidae</taxon>
        <taxon>Penaeus</taxon>
    </lineage>
</organism>
<feature type="transmembrane region" description="Helical" evidence="17">
    <location>
        <begin position="57"/>
        <end position="75"/>
    </location>
</feature>
<dbReference type="SUPFAM" id="SSF49265">
    <property type="entry name" value="Fibronectin type III"/>
    <property type="match status" value="1"/>
</dbReference>
<evidence type="ECO:0000256" key="4">
    <source>
        <dbReference type="ARBA" id="ARBA00022729"/>
    </source>
</evidence>
<dbReference type="OrthoDB" id="6350820at2759"/>
<comment type="function">
    <text evidence="12">Mediates response to the active Hedgehog (Hh) protein signal in embryos, functioning upstream or at the level of patched (ptc).</text>
</comment>
<evidence type="ECO:0000259" key="19">
    <source>
        <dbReference type="PROSITE" id="PS50853"/>
    </source>
</evidence>
<feature type="domain" description="Ig-like" evidence="18">
    <location>
        <begin position="588"/>
        <end position="672"/>
    </location>
</feature>
<dbReference type="SMART" id="SM00409">
    <property type="entry name" value="IG"/>
    <property type="match status" value="3"/>
</dbReference>
<feature type="domain" description="Ig-like" evidence="18">
    <location>
        <begin position="499"/>
        <end position="579"/>
    </location>
</feature>
<evidence type="ECO:0000259" key="18">
    <source>
        <dbReference type="PROSITE" id="PS50835"/>
    </source>
</evidence>
<feature type="domain" description="Fibronectin type-III" evidence="19">
    <location>
        <begin position="883"/>
        <end position="976"/>
    </location>
</feature>
<dbReference type="Pfam" id="PF00041">
    <property type="entry name" value="fn3"/>
    <property type="match status" value="2"/>
</dbReference>
<dbReference type="SMART" id="SM00060">
    <property type="entry name" value="FN3"/>
    <property type="match status" value="2"/>
</dbReference>
<dbReference type="FunFam" id="2.60.40.10:FF:000032">
    <property type="entry name" value="palladin isoform X1"/>
    <property type="match status" value="1"/>
</dbReference>
<keyword evidence="10" id="KW-0325">Glycoprotein</keyword>
<feature type="compositionally biased region" description="Low complexity" evidence="16">
    <location>
        <begin position="297"/>
        <end position="314"/>
    </location>
</feature>
<feature type="compositionally biased region" description="Pro residues" evidence="16">
    <location>
        <begin position="232"/>
        <end position="253"/>
    </location>
</feature>
<evidence type="ECO:0000256" key="1">
    <source>
        <dbReference type="ARBA" id="ARBA00004370"/>
    </source>
</evidence>
<feature type="compositionally biased region" description="Low complexity" evidence="16">
    <location>
        <begin position="210"/>
        <end position="219"/>
    </location>
</feature>
<dbReference type="SUPFAM" id="SSF48726">
    <property type="entry name" value="Immunoglobulin"/>
    <property type="match status" value="3"/>
</dbReference>
<feature type="compositionally biased region" description="Basic and acidic residues" evidence="16">
    <location>
        <begin position="1034"/>
        <end position="1055"/>
    </location>
</feature>
<dbReference type="GO" id="GO:0007399">
    <property type="term" value="P:nervous system development"/>
    <property type="evidence" value="ECO:0007669"/>
    <property type="project" value="TreeGrafter"/>
</dbReference>
<keyword evidence="3 17" id="KW-0812">Transmembrane</keyword>
<dbReference type="Proteomes" id="UP000283509">
    <property type="component" value="Unassembled WGS sequence"/>
</dbReference>
<evidence type="ECO:0000256" key="10">
    <source>
        <dbReference type="ARBA" id="ARBA00023180"/>
    </source>
</evidence>
<evidence type="ECO:0000256" key="15">
    <source>
        <dbReference type="ARBA" id="ARBA00041099"/>
    </source>
</evidence>
<evidence type="ECO:0000256" key="13">
    <source>
        <dbReference type="ARBA" id="ARBA00038144"/>
    </source>
</evidence>